<evidence type="ECO:0000256" key="2">
    <source>
        <dbReference type="ARBA" id="ARBA00023186"/>
    </source>
</evidence>
<feature type="coiled-coil region" evidence="6">
    <location>
        <begin position="2"/>
        <end position="36"/>
    </location>
</feature>
<dbReference type="PANTHER" id="PTHR21431:SF0">
    <property type="entry name" value="PREFOLDIN SUBUNIT 6"/>
    <property type="match status" value="1"/>
</dbReference>
<dbReference type="eggNOG" id="KOG3478">
    <property type="taxonomic scope" value="Eukaryota"/>
</dbReference>
<protein>
    <recommendedName>
        <fullName evidence="5">Prefoldin subunit 6</fullName>
    </recommendedName>
</protein>
<reference evidence="7" key="1">
    <citation type="submission" date="2009-12" db="EMBL/GenBank/DDBJ databases">
        <title>The Genome Sequence of Anolis carolinensis (Green Anole Lizard).</title>
        <authorList>
            <consortium name="The Genome Sequencing Platform"/>
            <person name="Di Palma F."/>
            <person name="Alfoldi J."/>
            <person name="Heiman D."/>
            <person name="Young S."/>
            <person name="Grabherr M."/>
            <person name="Johnson J."/>
            <person name="Lander E.S."/>
            <person name="Lindblad-Toh K."/>
        </authorList>
    </citation>
    <scope>NUCLEOTIDE SEQUENCE [LARGE SCALE GENOMIC DNA]</scope>
    <source>
        <strain evidence="7">JBL SC #1</strain>
    </source>
</reference>
<dbReference type="RefSeq" id="XP_062828947.1">
    <property type="nucleotide sequence ID" value="XM_062972877.1"/>
</dbReference>
<comment type="subunit">
    <text evidence="4">Heterohexamer of two PFD-alpha type and four PFD-beta type subunits. Component of the PAQosome complex which is responsible for the biogenesis of several protein complexes and which consists of R2TP complex members RUVBL1, RUVBL2, RPAP3 and PIH1D1, URI complex members PFDN2, PFDN6, PDRG1, UXT and URI1 as well as ASDURF, POLR2E and DNAAF10/WDR92.</text>
</comment>
<dbReference type="GO" id="GO:0051131">
    <property type="term" value="P:chaperone-mediated protein complex assembly"/>
    <property type="evidence" value="ECO:0000318"/>
    <property type="project" value="GO_Central"/>
</dbReference>
<dbReference type="GeneTree" id="ENSGT00390000010512"/>
<gene>
    <name evidence="7" type="primary">LOC103281778</name>
</gene>
<evidence type="ECO:0000256" key="3">
    <source>
        <dbReference type="ARBA" id="ARBA00024667"/>
    </source>
</evidence>
<keyword evidence="2" id="KW-0143">Chaperone</keyword>
<reference evidence="7" key="3">
    <citation type="submission" date="2025-09" db="UniProtKB">
        <authorList>
            <consortium name="Ensembl"/>
        </authorList>
    </citation>
    <scope>IDENTIFICATION</scope>
</reference>
<dbReference type="GO" id="GO:0006457">
    <property type="term" value="P:protein folding"/>
    <property type="evidence" value="ECO:0000318"/>
    <property type="project" value="GO_Central"/>
</dbReference>
<evidence type="ECO:0000313" key="8">
    <source>
        <dbReference type="Proteomes" id="UP000001646"/>
    </source>
</evidence>
<dbReference type="Pfam" id="PF01920">
    <property type="entry name" value="Prefoldin_2"/>
    <property type="match status" value="1"/>
</dbReference>
<dbReference type="RefSeq" id="XP_062828945.1">
    <property type="nucleotide sequence ID" value="XM_062972875.1"/>
</dbReference>
<dbReference type="GO" id="GO:0016272">
    <property type="term" value="C:prefoldin complex"/>
    <property type="evidence" value="ECO:0000318"/>
    <property type="project" value="GO_Central"/>
</dbReference>
<evidence type="ECO:0000256" key="6">
    <source>
        <dbReference type="SAM" id="Coils"/>
    </source>
</evidence>
<proteinExistence type="inferred from homology"/>
<sequence>MAEPLQKKLQAEVEKYQQLQKDISKCMSSRQKLEAQLTENNIVQEELGFLDASNSVFKLIGPVLVKQDMEEAKATVGKRLEYIAGEIKRYEAQMQDLERKSEQQRDLLGRLQQDFQKAQAPGKAAALKA</sequence>
<accession>H9G7P4</accession>
<dbReference type="HOGENOM" id="CLU_125172_2_0_1"/>
<evidence type="ECO:0000313" key="7">
    <source>
        <dbReference type="Ensembl" id="ENSACAP00000003447.3"/>
    </source>
</evidence>
<dbReference type="OrthoDB" id="248120at2759"/>
<evidence type="ECO:0000256" key="5">
    <source>
        <dbReference type="ARBA" id="ARBA00067453"/>
    </source>
</evidence>
<dbReference type="Proteomes" id="UP000001646">
    <property type="component" value="Unplaced"/>
</dbReference>
<dbReference type="FunFam" id="1.10.287.370:FF:000003">
    <property type="entry name" value="Prefoldin subunit 6"/>
    <property type="match status" value="1"/>
</dbReference>
<dbReference type="Gene3D" id="1.10.287.370">
    <property type="match status" value="1"/>
</dbReference>
<dbReference type="GO" id="GO:0005737">
    <property type="term" value="C:cytoplasm"/>
    <property type="evidence" value="ECO:0000318"/>
    <property type="project" value="GO_Central"/>
</dbReference>
<dbReference type="PANTHER" id="PTHR21431">
    <property type="entry name" value="PREFOLDIN SUBUNIT 6"/>
    <property type="match status" value="1"/>
</dbReference>
<evidence type="ECO:0000256" key="1">
    <source>
        <dbReference type="ARBA" id="ARBA00008045"/>
    </source>
</evidence>
<dbReference type="InParanoid" id="H9G7P4"/>
<dbReference type="SUPFAM" id="SSF46579">
    <property type="entry name" value="Prefoldin"/>
    <property type="match status" value="1"/>
</dbReference>
<evidence type="ECO:0000256" key="4">
    <source>
        <dbReference type="ARBA" id="ARBA00064783"/>
    </source>
</evidence>
<dbReference type="GO" id="GO:0051087">
    <property type="term" value="F:protein-folding chaperone binding"/>
    <property type="evidence" value="ECO:0000318"/>
    <property type="project" value="GO_Central"/>
</dbReference>
<feature type="coiled-coil region" evidence="6">
    <location>
        <begin position="80"/>
        <end position="114"/>
    </location>
</feature>
<dbReference type="GO" id="GO:0051082">
    <property type="term" value="F:unfolded protein binding"/>
    <property type="evidence" value="ECO:0007669"/>
    <property type="project" value="InterPro"/>
</dbReference>
<dbReference type="GeneID" id="103281778"/>
<dbReference type="KEGG" id="acs:100563569"/>
<dbReference type="RefSeq" id="XP_062828946.1">
    <property type="nucleotide sequence ID" value="XM_062972876.1"/>
</dbReference>
<comment type="similarity">
    <text evidence="1">Belongs to the prefoldin subunit beta family.</text>
</comment>
<keyword evidence="8" id="KW-1185">Reference proteome</keyword>
<dbReference type="STRING" id="28377.ENSACAP00000003447"/>
<dbReference type="Ensembl" id="ENSACAT00000003533.3">
    <property type="protein sequence ID" value="ENSACAP00000003447.3"/>
    <property type="gene ID" value="ENSACAG00000003551.3"/>
</dbReference>
<name>H9G7P4_ANOCA</name>
<reference evidence="7" key="2">
    <citation type="submission" date="2025-08" db="UniProtKB">
        <authorList>
            <consortium name="Ensembl"/>
        </authorList>
    </citation>
    <scope>IDENTIFICATION</scope>
</reference>
<comment type="function">
    <text evidence="3">Binds specifically to cytosolic chaperonin (c-CPN) and transfers target proteins to it. Binds to nascent polypeptide chain and promotes folding in an environment in which there are many competing pathways for nonnative proteins.</text>
</comment>
<dbReference type="InterPro" id="IPR002777">
    <property type="entry name" value="PFD_beta-like"/>
</dbReference>
<organism evidence="7 8">
    <name type="scientific">Anolis carolinensis</name>
    <name type="common">Green anole</name>
    <name type="synonym">American chameleon</name>
    <dbReference type="NCBI Taxonomy" id="28377"/>
    <lineage>
        <taxon>Eukaryota</taxon>
        <taxon>Metazoa</taxon>
        <taxon>Chordata</taxon>
        <taxon>Craniata</taxon>
        <taxon>Vertebrata</taxon>
        <taxon>Euteleostomi</taxon>
        <taxon>Lepidosauria</taxon>
        <taxon>Squamata</taxon>
        <taxon>Bifurcata</taxon>
        <taxon>Unidentata</taxon>
        <taxon>Episquamata</taxon>
        <taxon>Toxicofera</taxon>
        <taxon>Iguania</taxon>
        <taxon>Dactyloidae</taxon>
        <taxon>Anolis</taxon>
    </lineage>
</organism>
<dbReference type="InterPro" id="IPR009053">
    <property type="entry name" value="Prefoldin"/>
</dbReference>
<dbReference type="Bgee" id="ENSACAG00000003551">
    <property type="expression patterns" value="Expressed in kidney and 14 other cell types or tissues"/>
</dbReference>
<keyword evidence="6" id="KW-0175">Coiled coil</keyword>
<dbReference type="AlphaFoldDB" id="H9G7P4"/>
<dbReference type="CDD" id="cd23161">
    <property type="entry name" value="Prefoldin_6"/>
    <property type="match status" value="1"/>
</dbReference>